<feature type="region of interest" description="Disordered" evidence="1">
    <location>
        <begin position="20"/>
        <end position="64"/>
    </location>
</feature>
<evidence type="ECO:0000313" key="2">
    <source>
        <dbReference type="EMBL" id="CAF1570712.1"/>
    </source>
</evidence>
<evidence type="ECO:0000256" key="1">
    <source>
        <dbReference type="SAM" id="MobiDB-lite"/>
    </source>
</evidence>
<reference evidence="2" key="1">
    <citation type="submission" date="2021-02" db="EMBL/GenBank/DDBJ databases">
        <authorList>
            <person name="Nowell W R."/>
        </authorList>
    </citation>
    <scope>NUCLEOTIDE SEQUENCE</scope>
</reference>
<feature type="compositionally biased region" description="Basic and acidic residues" evidence="1">
    <location>
        <begin position="47"/>
        <end position="59"/>
    </location>
</feature>
<dbReference type="EMBL" id="CAJOBA010066505">
    <property type="protein sequence ID" value="CAF4365198.1"/>
    <property type="molecule type" value="Genomic_DNA"/>
</dbReference>
<feature type="compositionally biased region" description="Low complexity" evidence="1">
    <location>
        <begin position="37"/>
        <end position="46"/>
    </location>
</feature>
<evidence type="ECO:0000313" key="4">
    <source>
        <dbReference type="Proteomes" id="UP000677228"/>
    </source>
</evidence>
<gene>
    <name evidence="2" type="ORF">OVA965_LOCUS40343</name>
    <name evidence="3" type="ORF">TMI583_LOCUS41766</name>
</gene>
<name>A0A8S2FYP2_9BILA</name>
<evidence type="ECO:0000313" key="3">
    <source>
        <dbReference type="EMBL" id="CAF4365198.1"/>
    </source>
</evidence>
<dbReference type="Proteomes" id="UP000682733">
    <property type="component" value="Unassembled WGS sequence"/>
</dbReference>
<dbReference type="EMBL" id="CAJNOK010043712">
    <property type="protein sequence ID" value="CAF1570712.1"/>
    <property type="molecule type" value="Genomic_DNA"/>
</dbReference>
<comment type="caution">
    <text evidence="2">The sequence shown here is derived from an EMBL/GenBank/DDBJ whole genome shotgun (WGS) entry which is preliminary data.</text>
</comment>
<sequence length="152" mass="17049">MKVLVIEVKLVDSNELEKTRSHIQQRSVQNDQRKSIKNGNNNSNQNKQDETTNESDKTDTTTTINDKLNISGRSNFTYRKVVDLTDCTKSLGMSCTKKGECCKIHLSSPHIFMEIPKMDCDGQPQICCIPPKSYGCIRHSDCCHSGVAPSVR</sequence>
<accession>A0A8S2FYP2</accession>
<proteinExistence type="predicted"/>
<protein>
    <submittedName>
        <fullName evidence="2">Uncharacterized protein</fullName>
    </submittedName>
</protein>
<organism evidence="2 4">
    <name type="scientific">Didymodactylos carnosus</name>
    <dbReference type="NCBI Taxonomy" id="1234261"/>
    <lineage>
        <taxon>Eukaryota</taxon>
        <taxon>Metazoa</taxon>
        <taxon>Spiralia</taxon>
        <taxon>Gnathifera</taxon>
        <taxon>Rotifera</taxon>
        <taxon>Eurotatoria</taxon>
        <taxon>Bdelloidea</taxon>
        <taxon>Philodinida</taxon>
        <taxon>Philodinidae</taxon>
        <taxon>Didymodactylos</taxon>
    </lineage>
</organism>
<dbReference type="Proteomes" id="UP000677228">
    <property type="component" value="Unassembled WGS sequence"/>
</dbReference>
<dbReference type="AlphaFoldDB" id="A0A8S2FYP2"/>